<dbReference type="PANTHER" id="PTHR13507:SF0">
    <property type="entry name" value="PRKR-INTERACTING PROTEIN 1"/>
    <property type="match status" value="1"/>
</dbReference>
<feature type="region of interest" description="Disordered" evidence="1">
    <location>
        <begin position="25"/>
        <end position="133"/>
    </location>
</feature>
<dbReference type="InterPro" id="IPR009548">
    <property type="entry name" value="Prkrip1"/>
</dbReference>
<sequence>MSEQTTNTSSVTSTIGEEYKIVAHVSSSTAGSSSGDFHVYRNLRRKETLRLEEMDKNDKLEEANNDFNERREQKKLEEDLKVKKKAEQRKKNKQRKTHSDIRKKLKSKLEEEEKNSEEKQDNKKKISSEDEKN</sequence>
<feature type="compositionally biased region" description="Basic residues" evidence="1">
    <location>
        <begin position="82"/>
        <end position="96"/>
    </location>
</feature>
<feature type="compositionally biased region" description="Basic and acidic residues" evidence="1">
    <location>
        <begin position="97"/>
        <end position="133"/>
    </location>
</feature>
<name>A0AAN7TSG8_9MYCE</name>
<proteinExistence type="predicted"/>
<keyword evidence="3" id="KW-1185">Reference proteome</keyword>
<feature type="compositionally biased region" description="Low complexity" evidence="1">
    <location>
        <begin position="26"/>
        <end position="35"/>
    </location>
</feature>
<feature type="compositionally biased region" description="Basic and acidic residues" evidence="1">
    <location>
        <begin position="45"/>
        <end position="81"/>
    </location>
</feature>
<evidence type="ECO:0000313" key="3">
    <source>
        <dbReference type="Proteomes" id="UP001344447"/>
    </source>
</evidence>
<dbReference type="GO" id="GO:0004860">
    <property type="term" value="F:protein kinase inhibitor activity"/>
    <property type="evidence" value="ECO:0007669"/>
    <property type="project" value="TreeGrafter"/>
</dbReference>
<dbReference type="EMBL" id="JAVFKY010000006">
    <property type="protein sequence ID" value="KAK5574735.1"/>
    <property type="molecule type" value="Genomic_DNA"/>
</dbReference>
<organism evidence="2 3">
    <name type="scientific">Dictyostelium firmibasis</name>
    <dbReference type="NCBI Taxonomy" id="79012"/>
    <lineage>
        <taxon>Eukaryota</taxon>
        <taxon>Amoebozoa</taxon>
        <taxon>Evosea</taxon>
        <taxon>Eumycetozoa</taxon>
        <taxon>Dictyostelia</taxon>
        <taxon>Dictyosteliales</taxon>
        <taxon>Dictyosteliaceae</taxon>
        <taxon>Dictyostelium</taxon>
    </lineage>
</organism>
<evidence type="ECO:0000256" key="1">
    <source>
        <dbReference type="SAM" id="MobiDB-lite"/>
    </source>
</evidence>
<comment type="caution">
    <text evidence="2">The sequence shown here is derived from an EMBL/GenBank/DDBJ whole genome shotgun (WGS) entry which is preliminary data.</text>
</comment>
<dbReference type="AlphaFoldDB" id="A0AAN7TSG8"/>
<dbReference type="GO" id="GO:0005730">
    <property type="term" value="C:nucleolus"/>
    <property type="evidence" value="ECO:0007669"/>
    <property type="project" value="TreeGrafter"/>
</dbReference>
<dbReference type="Proteomes" id="UP001344447">
    <property type="component" value="Unassembled WGS sequence"/>
</dbReference>
<dbReference type="PANTHER" id="PTHR13507">
    <property type="entry name" value="PRKR-INTERACTING PROTEIN 1"/>
    <property type="match status" value="1"/>
</dbReference>
<dbReference type="GO" id="GO:0019901">
    <property type="term" value="F:protein kinase binding"/>
    <property type="evidence" value="ECO:0007669"/>
    <property type="project" value="TreeGrafter"/>
</dbReference>
<protein>
    <submittedName>
        <fullName evidence="2">Uncharacterized protein</fullName>
    </submittedName>
</protein>
<dbReference type="GO" id="GO:0003725">
    <property type="term" value="F:double-stranded RNA binding"/>
    <property type="evidence" value="ECO:0007669"/>
    <property type="project" value="InterPro"/>
</dbReference>
<gene>
    <name evidence="2" type="ORF">RB653_009988</name>
</gene>
<dbReference type="Pfam" id="PF06658">
    <property type="entry name" value="DUF1168"/>
    <property type="match status" value="1"/>
</dbReference>
<accession>A0AAN7TSG8</accession>
<evidence type="ECO:0000313" key="2">
    <source>
        <dbReference type="EMBL" id="KAK5574735.1"/>
    </source>
</evidence>
<reference evidence="2 3" key="1">
    <citation type="submission" date="2023-11" db="EMBL/GenBank/DDBJ databases">
        <title>Dfirmibasis_genome.</title>
        <authorList>
            <person name="Edelbroek B."/>
            <person name="Kjellin J."/>
            <person name="Jerlstrom-Hultqvist J."/>
            <person name="Soderbom F."/>
        </authorList>
    </citation>
    <scope>NUCLEOTIDE SEQUENCE [LARGE SCALE GENOMIC DNA]</scope>
    <source>
        <strain evidence="2 3">TNS-C-14</strain>
    </source>
</reference>